<protein>
    <submittedName>
        <fullName evidence="1">Uncharacterized protein</fullName>
    </submittedName>
</protein>
<evidence type="ECO:0000313" key="2">
    <source>
        <dbReference type="Proteomes" id="UP001148662"/>
    </source>
</evidence>
<evidence type="ECO:0000313" key="1">
    <source>
        <dbReference type="EMBL" id="KAJ3558431.1"/>
    </source>
</evidence>
<gene>
    <name evidence="1" type="ORF">NM688_g935</name>
</gene>
<sequence>MYAAALSQSISRTTTRSDGPPNSHETQQENAHSTHTALQQAEDGTRSDSATPHVRSHDVAFSEDEDEDSPATKRKKSRINPEALTTKGMKYTFMVDMWRDIDMIITTGLRVGAAQGAAGHRFTTQEHRYHKLFEGLKAIIPGIADAIRQHGQDVIEHVAREFYQGRSSLRNTTVYAIKTHILEWANITDIKSDQKIRRGFNHDVCGRLLCPVTYNWDDEAVRNGLRTGSARYKAGPSDWMHFLWSKGEVNLEDMFKGFCRGELLVHALIHILFGLKAANAAINELSDTARSVSEANKNSRSRAVIWHVRGITIPAIAYAAVMHSQSGTLSQVHFGLSSEEHFSSGGINGKFNYQAFYQTLVRYLEEIFPSAERQALLEWWNRRVFGGVQSEPDDEIDNLLQSQDSNAENEADGTSKPISALARMCAQARDVSPARVNSSTTLNSAANFGDDITNSRRH</sequence>
<proteinExistence type="predicted"/>
<dbReference type="EMBL" id="JANHOG010000089">
    <property type="protein sequence ID" value="KAJ3558431.1"/>
    <property type="molecule type" value="Genomic_DNA"/>
</dbReference>
<reference evidence="1" key="1">
    <citation type="submission" date="2022-07" db="EMBL/GenBank/DDBJ databases">
        <title>Genome Sequence of Phlebia brevispora.</title>
        <authorList>
            <person name="Buettner E."/>
        </authorList>
    </citation>
    <scope>NUCLEOTIDE SEQUENCE</scope>
    <source>
        <strain evidence="1">MPL23</strain>
    </source>
</reference>
<organism evidence="1 2">
    <name type="scientific">Phlebia brevispora</name>
    <dbReference type="NCBI Taxonomy" id="194682"/>
    <lineage>
        <taxon>Eukaryota</taxon>
        <taxon>Fungi</taxon>
        <taxon>Dikarya</taxon>
        <taxon>Basidiomycota</taxon>
        <taxon>Agaricomycotina</taxon>
        <taxon>Agaricomycetes</taxon>
        <taxon>Polyporales</taxon>
        <taxon>Meruliaceae</taxon>
        <taxon>Phlebia</taxon>
    </lineage>
</organism>
<keyword evidence="2" id="KW-1185">Reference proteome</keyword>
<comment type="caution">
    <text evidence="1">The sequence shown here is derived from an EMBL/GenBank/DDBJ whole genome shotgun (WGS) entry which is preliminary data.</text>
</comment>
<accession>A0ACC1TCM1</accession>
<dbReference type="Proteomes" id="UP001148662">
    <property type="component" value="Unassembled WGS sequence"/>
</dbReference>
<name>A0ACC1TCM1_9APHY</name>